<comment type="similarity">
    <text evidence="2">Belongs to the peptidase S1 family.</text>
</comment>
<dbReference type="PROSITE" id="PS00134">
    <property type="entry name" value="TRYPSIN_HIS"/>
    <property type="match status" value="1"/>
</dbReference>
<evidence type="ECO:0000256" key="7">
    <source>
        <dbReference type="ARBA" id="ARBA00023157"/>
    </source>
</evidence>
<dbReference type="PROSITE" id="PS50240">
    <property type="entry name" value="TRYPSIN_DOM"/>
    <property type="match status" value="1"/>
</dbReference>
<sequence>MKSKCCLTILLCIFVSVQGKIISRIIGGNDAPAGKYTYQAFIKVGDSFQCGASIIGKRYILTAAHCVSGQKTKEMKIVVGTISRLDHKNGVEYDVIGYETHPDFRYPSIVAPINDIALIRLAKDIEYNERIQPVKLATKDDEKNLKSAVLTGWGSLKYMGASPATLQEINLEFMDQDKCAEKWLSYKKVTIVENNICTHSPKGEGACNGDSGGPLVVDGVQIGVVSFGGMPCGRGVPDVFTRVSSYLDWINRFTY</sequence>
<comment type="subcellular location">
    <subcellularLocation>
        <location evidence="1">Secreted</location>
        <location evidence="1">Extracellular space</location>
    </subcellularLocation>
</comment>
<evidence type="ECO:0000256" key="6">
    <source>
        <dbReference type="ARBA" id="ARBA00022825"/>
    </source>
</evidence>
<reference evidence="12 13" key="1">
    <citation type="journal article" date="2017" name="Curr. Biol.">
        <title>The Evolution of Venom by Co-option of Single-Copy Genes.</title>
        <authorList>
            <person name="Martinson E.O."/>
            <person name="Mrinalini"/>
            <person name="Kelkar Y.D."/>
            <person name="Chang C.H."/>
            <person name="Werren J.H."/>
        </authorList>
    </citation>
    <scope>NUCLEOTIDE SEQUENCE [LARGE SCALE GENOMIC DNA]</scope>
    <source>
        <strain evidence="12 13">Alberta</strain>
        <tissue evidence="12">Whole body</tissue>
    </source>
</reference>
<dbReference type="Proteomes" id="UP000215335">
    <property type="component" value="Unassembled WGS sequence"/>
</dbReference>
<accession>A0A232F4H6</accession>
<evidence type="ECO:0000313" key="13">
    <source>
        <dbReference type="Proteomes" id="UP000215335"/>
    </source>
</evidence>
<dbReference type="InterPro" id="IPR001314">
    <property type="entry name" value="Peptidase_S1A"/>
</dbReference>
<name>A0A232F4H6_9HYME</name>
<dbReference type="PRINTS" id="PR00722">
    <property type="entry name" value="CHYMOTRYPSIN"/>
</dbReference>
<dbReference type="PANTHER" id="PTHR24276">
    <property type="entry name" value="POLYSERASE-RELATED"/>
    <property type="match status" value="1"/>
</dbReference>
<dbReference type="FunFam" id="2.40.10.10:FF:000047">
    <property type="entry name" value="Trypsin eta"/>
    <property type="match status" value="1"/>
</dbReference>
<feature type="domain" description="Peptidase S1" evidence="11">
    <location>
        <begin position="25"/>
        <end position="255"/>
    </location>
</feature>
<dbReference type="InterPro" id="IPR033116">
    <property type="entry name" value="TRYPSIN_SER"/>
</dbReference>
<dbReference type="InterPro" id="IPR018114">
    <property type="entry name" value="TRYPSIN_HIS"/>
</dbReference>
<feature type="signal peptide" evidence="10">
    <location>
        <begin position="1"/>
        <end position="19"/>
    </location>
</feature>
<dbReference type="PROSITE" id="PS00135">
    <property type="entry name" value="TRYPSIN_SER"/>
    <property type="match status" value="1"/>
</dbReference>
<dbReference type="GO" id="GO:0005576">
    <property type="term" value="C:extracellular region"/>
    <property type="evidence" value="ECO:0007669"/>
    <property type="project" value="UniProtKB-SubCell"/>
</dbReference>
<dbReference type="SUPFAM" id="SSF50494">
    <property type="entry name" value="Trypsin-like serine proteases"/>
    <property type="match status" value="1"/>
</dbReference>
<organism evidence="12 13">
    <name type="scientific">Trichomalopsis sarcophagae</name>
    <dbReference type="NCBI Taxonomy" id="543379"/>
    <lineage>
        <taxon>Eukaryota</taxon>
        <taxon>Metazoa</taxon>
        <taxon>Ecdysozoa</taxon>
        <taxon>Arthropoda</taxon>
        <taxon>Hexapoda</taxon>
        <taxon>Insecta</taxon>
        <taxon>Pterygota</taxon>
        <taxon>Neoptera</taxon>
        <taxon>Endopterygota</taxon>
        <taxon>Hymenoptera</taxon>
        <taxon>Apocrita</taxon>
        <taxon>Proctotrupomorpha</taxon>
        <taxon>Chalcidoidea</taxon>
        <taxon>Pteromalidae</taxon>
        <taxon>Pteromalinae</taxon>
        <taxon>Trichomalopsis</taxon>
    </lineage>
</organism>
<evidence type="ECO:0000256" key="1">
    <source>
        <dbReference type="ARBA" id="ARBA00004239"/>
    </source>
</evidence>
<keyword evidence="4 9" id="KW-0645">Protease</keyword>
<dbReference type="PANTHER" id="PTHR24276:SF96">
    <property type="entry name" value="PEPTIDASE S1 DOMAIN-CONTAINING PROTEIN"/>
    <property type="match status" value="1"/>
</dbReference>
<dbReference type="GO" id="GO:0016485">
    <property type="term" value="P:protein processing"/>
    <property type="evidence" value="ECO:0007669"/>
    <property type="project" value="UniProtKB-ARBA"/>
</dbReference>
<keyword evidence="7" id="KW-1015">Disulfide bond</keyword>
<dbReference type="AlphaFoldDB" id="A0A232F4H6"/>
<dbReference type="Gene3D" id="2.40.10.10">
    <property type="entry name" value="Trypsin-like serine proteases"/>
    <property type="match status" value="2"/>
</dbReference>
<dbReference type="STRING" id="543379.A0A232F4H6"/>
<evidence type="ECO:0000313" key="12">
    <source>
        <dbReference type="EMBL" id="OXU25380.1"/>
    </source>
</evidence>
<evidence type="ECO:0000256" key="8">
    <source>
        <dbReference type="ARBA" id="ARBA00044036"/>
    </source>
</evidence>
<evidence type="ECO:0000256" key="3">
    <source>
        <dbReference type="ARBA" id="ARBA00022525"/>
    </source>
</evidence>
<dbReference type="CDD" id="cd00190">
    <property type="entry name" value="Tryp_SPc"/>
    <property type="match status" value="1"/>
</dbReference>
<dbReference type="SMART" id="SM00020">
    <property type="entry name" value="Tryp_SPc"/>
    <property type="match status" value="1"/>
</dbReference>
<comment type="caution">
    <text evidence="12">The sequence shown here is derived from an EMBL/GenBank/DDBJ whole genome shotgun (WGS) entry which is preliminary data.</text>
</comment>
<dbReference type="GO" id="GO:0004252">
    <property type="term" value="F:serine-type endopeptidase activity"/>
    <property type="evidence" value="ECO:0007669"/>
    <property type="project" value="UniProtKB-EC"/>
</dbReference>
<dbReference type="InterPro" id="IPR001254">
    <property type="entry name" value="Trypsin_dom"/>
</dbReference>
<dbReference type="InterPro" id="IPR043504">
    <property type="entry name" value="Peptidase_S1_PA_chymotrypsin"/>
</dbReference>
<proteinExistence type="inferred from homology"/>
<evidence type="ECO:0000256" key="4">
    <source>
        <dbReference type="ARBA" id="ARBA00022670"/>
    </source>
</evidence>
<keyword evidence="10" id="KW-0732">Signal</keyword>
<evidence type="ECO:0000256" key="10">
    <source>
        <dbReference type="SAM" id="SignalP"/>
    </source>
</evidence>
<evidence type="ECO:0000256" key="5">
    <source>
        <dbReference type="ARBA" id="ARBA00022801"/>
    </source>
</evidence>
<dbReference type="EC" id="3.4.21.1" evidence="8"/>
<evidence type="ECO:0000259" key="11">
    <source>
        <dbReference type="PROSITE" id="PS50240"/>
    </source>
</evidence>
<feature type="chain" id="PRO_5012669424" description="chymotrypsin" evidence="10">
    <location>
        <begin position="20"/>
        <end position="255"/>
    </location>
</feature>
<keyword evidence="6 9" id="KW-0720">Serine protease</keyword>
<gene>
    <name evidence="12" type="ORF">TSAR_005315</name>
</gene>
<dbReference type="Pfam" id="PF00089">
    <property type="entry name" value="Trypsin"/>
    <property type="match status" value="1"/>
</dbReference>
<dbReference type="InterPro" id="IPR009003">
    <property type="entry name" value="Peptidase_S1_PA"/>
</dbReference>
<keyword evidence="5 9" id="KW-0378">Hydrolase</keyword>
<dbReference type="EMBL" id="NNAY01001042">
    <property type="protein sequence ID" value="OXU25380.1"/>
    <property type="molecule type" value="Genomic_DNA"/>
</dbReference>
<protein>
    <recommendedName>
        <fullName evidence="8">chymotrypsin</fullName>
        <ecNumber evidence="8">3.4.21.1</ecNumber>
    </recommendedName>
</protein>
<dbReference type="OrthoDB" id="60866at2759"/>
<keyword evidence="3" id="KW-0964">Secreted</keyword>
<evidence type="ECO:0000256" key="2">
    <source>
        <dbReference type="ARBA" id="ARBA00007664"/>
    </source>
</evidence>
<dbReference type="InterPro" id="IPR050430">
    <property type="entry name" value="Peptidase_S1"/>
</dbReference>
<keyword evidence="13" id="KW-1185">Reference proteome</keyword>
<evidence type="ECO:0000256" key="9">
    <source>
        <dbReference type="RuleBase" id="RU363034"/>
    </source>
</evidence>